<feature type="domain" description="Cytochrome c" evidence="10">
    <location>
        <begin position="201"/>
        <end position="319"/>
    </location>
</feature>
<proteinExistence type="predicted"/>
<keyword evidence="2 8" id="KW-0349">Heme</keyword>
<evidence type="ECO:0000256" key="6">
    <source>
        <dbReference type="ARBA" id="ARBA00023002"/>
    </source>
</evidence>
<feature type="signal peptide" evidence="9">
    <location>
        <begin position="1"/>
        <end position="21"/>
    </location>
</feature>
<organism evidence="11 12">
    <name type="scientific">Piscinibacter gummiphilus</name>
    <dbReference type="NCBI Taxonomy" id="946333"/>
    <lineage>
        <taxon>Bacteria</taxon>
        <taxon>Pseudomonadati</taxon>
        <taxon>Pseudomonadota</taxon>
        <taxon>Betaproteobacteria</taxon>
        <taxon>Burkholderiales</taxon>
        <taxon>Sphaerotilaceae</taxon>
        <taxon>Piscinibacter</taxon>
    </lineage>
</organism>
<dbReference type="PIRSF" id="PIRSF000294">
    <property type="entry name" value="Cytochrome-c_peroxidase"/>
    <property type="match status" value="1"/>
</dbReference>
<sequence>MKTLATTLALLLAACAAPVPPGPPVAPLREQARALFGVVKPVDPAEVQAPAATLGRALFWDTRLSLDGKTACASCHSRDDHSADRRRVSINAKGEPTTLHSQPMFMAQDQAVLRWYGDRRDGAHQAERSISGSMGFAAADAIGSTLKQHGYEPAFRAAFPDVAEPVGAATYARALQAYQRTLRTPSRFDAFLQGDDQALSARERTGLQTFIATGCAGCHNGALLGGNAMQKFGLVKDYWLATGSPKPDLGRFNATKQEGDKYVFRVAMLRNIAKTAPYFHDGSVERLEDAVRIMGEVQLGRTLAAQEIDDIVAFLRSLTGELPGHYGPPARFN</sequence>
<keyword evidence="11" id="KW-0575">Peroxidase</keyword>
<evidence type="ECO:0000256" key="5">
    <source>
        <dbReference type="ARBA" id="ARBA00022764"/>
    </source>
</evidence>
<evidence type="ECO:0000313" key="12">
    <source>
        <dbReference type="Proteomes" id="UP001303946"/>
    </source>
</evidence>
<dbReference type="PROSITE" id="PS51257">
    <property type="entry name" value="PROKAR_LIPOPROTEIN"/>
    <property type="match status" value="1"/>
</dbReference>
<evidence type="ECO:0000256" key="4">
    <source>
        <dbReference type="ARBA" id="ARBA00022729"/>
    </source>
</evidence>
<evidence type="ECO:0000256" key="7">
    <source>
        <dbReference type="ARBA" id="ARBA00023004"/>
    </source>
</evidence>
<keyword evidence="6 11" id="KW-0560">Oxidoreductase</keyword>
<evidence type="ECO:0000256" key="3">
    <source>
        <dbReference type="ARBA" id="ARBA00022723"/>
    </source>
</evidence>
<name>A0ABZ0CUE3_9BURK</name>
<dbReference type="Pfam" id="PF00034">
    <property type="entry name" value="Cytochrom_C"/>
    <property type="match status" value="1"/>
</dbReference>
<keyword evidence="4 9" id="KW-0732">Signal</keyword>
<dbReference type="Pfam" id="PF03150">
    <property type="entry name" value="CCP_MauG"/>
    <property type="match status" value="1"/>
</dbReference>
<keyword evidence="5" id="KW-0574">Periplasm</keyword>
<reference evidence="11 12" key="1">
    <citation type="submission" date="2023-10" db="EMBL/GenBank/DDBJ databases">
        <title>Bacteria for the degradation of biodegradable plastic PBAT(Polybutylene adipate terephthalate).</title>
        <authorList>
            <person name="Weon H.-Y."/>
            <person name="Yeon J."/>
        </authorList>
    </citation>
    <scope>NUCLEOTIDE SEQUENCE [LARGE SCALE GENOMIC DNA]</scope>
    <source>
        <strain evidence="11 12">SBD 7-3</strain>
    </source>
</reference>
<dbReference type="PANTHER" id="PTHR30600:SF7">
    <property type="entry name" value="CYTOCHROME C PEROXIDASE-RELATED"/>
    <property type="match status" value="1"/>
</dbReference>
<dbReference type="PROSITE" id="PS51007">
    <property type="entry name" value="CYTC"/>
    <property type="match status" value="1"/>
</dbReference>
<evidence type="ECO:0000256" key="8">
    <source>
        <dbReference type="PROSITE-ProRule" id="PRU00433"/>
    </source>
</evidence>
<protein>
    <submittedName>
        <fullName evidence="11">Cytochrome c peroxidase</fullName>
        <ecNumber evidence="11">1.11.1.5</ecNumber>
    </submittedName>
</protein>
<dbReference type="EMBL" id="CP136336">
    <property type="protein sequence ID" value="WOB08582.1"/>
    <property type="molecule type" value="Genomic_DNA"/>
</dbReference>
<evidence type="ECO:0000256" key="1">
    <source>
        <dbReference type="ARBA" id="ARBA00004418"/>
    </source>
</evidence>
<dbReference type="InterPro" id="IPR026259">
    <property type="entry name" value="MauG/Cytc_peroxidase"/>
</dbReference>
<feature type="chain" id="PRO_5045466785" evidence="9">
    <location>
        <begin position="22"/>
        <end position="333"/>
    </location>
</feature>
<dbReference type="InterPro" id="IPR036909">
    <property type="entry name" value="Cyt_c-like_dom_sf"/>
</dbReference>
<dbReference type="Gene3D" id="1.10.760.10">
    <property type="entry name" value="Cytochrome c-like domain"/>
    <property type="match status" value="2"/>
</dbReference>
<dbReference type="InterPro" id="IPR009056">
    <property type="entry name" value="Cyt_c-like_dom"/>
</dbReference>
<evidence type="ECO:0000259" key="10">
    <source>
        <dbReference type="PROSITE" id="PS51007"/>
    </source>
</evidence>
<dbReference type="EC" id="1.11.1.5" evidence="11"/>
<dbReference type="SUPFAM" id="SSF46626">
    <property type="entry name" value="Cytochrome c"/>
    <property type="match status" value="2"/>
</dbReference>
<evidence type="ECO:0000313" key="11">
    <source>
        <dbReference type="EMBL" id="WOB08582.1"/>
    </source>
</evidence>
<dbReference type="GO" id="GO:0004130">
    <property type="term" value="F:cytochrome-c peroxidase activity"/>
    <property type="evidence" value="ECO:0007669"/>
    <property type="project" value="UniProtKB-EC"/>
</dbReference>
<gene>
    <name evidence="11" type="ORF">RXV79_00680</name>
</gene>
<evidence type="ECO:0000256" key="2">
    <source>
        <dbReference type="ARBA" id="ARBA00022617"/>
    </source>
</evidence>
<keyword evidence="12" id="KW-1185">Reference proteome</keyword>
<keyword evidence="7 8" id="KW-0408">Iron</keyword>
<dbReference type="InterPro" id="IPR004852">
    <property type="entry name" value="Di-haem_cyt_c_peroxidsae"/>
</dbReference>
<evidence type="ECO:0000256" key="9">
    <source>
        <dbReference type="SAM" id="SignalP"/>
    </source>
</evidence>
<accession>A0ABZ0CUE3</accession>
<comment type="subcellular location">
    <subcellularLocation>
        <location evidence="1">Periplasm</location>
    </subcellularLocation>
</comment>
<dbReference type="InterPro" id="IPR051395">
    <property type="entry name" value="Cytochrome_c_Peroxidase/MauG"/>
</dbReference>
<dbReference type="Proteomes" id="UP001303946">
    <property type="component" value="Chromosome"/>
</dbReference>
<keyword evidence="3 8" id="KW-0479">Metal-binding</keyword>
<dbReference type="RefSeq" id="WP_316701366.1">
    <property type="nucleotide sequence ID" value="NZ_CP136336.1"/>
</dbReference>
<dbReference type="PANTHER" id="PTHR30600">
    <property type="entry name" value="CYTOCHROME C PEROXIDASE-RELATED"/>
    <property type="match status" value="1"/>
</dbReference>